<dbReference type="eggNOG" id="KOG0583">
    <property type="taxonomic scope" value="Eukaryota"/>
</dbReference>
<keyword evidence="3" id="KW-0597">Phosphoprotein</keyword>
<dbReference type="PANTHER" id="PTHR24346">
    <property type="entry name" value="MAP/MICROTUBULE AFFINITY-REGULATING KINASE"/>
    <property type="match status" value="1"/>
</dbReference>
<feature type="region of interest" description="Disordered" evidence="11">
    <location>
        <begin position="562"/>
        <end position="1099"/>
    </location>
</feature>
<feature type="compositionally biased region" description="Polar residues" evidence="11">
    <location>
        <begin position="706"/>
        <end position="744"/>
    </location>
</feature>
<dbReference type="InterPro" id="IPR000719">
    <property type="entry name" value="Prot_kinase_dom"/>
</dbReference>
<feature type="region of interest" description="Disordered" evidence="11">
    <location>
        <begin position="1"/>
        <end position="137"/>
    </location>
</feature>
<evidence type="ECO:0000256" key="10">
    <source>
        <dbReference type="PROSITE-ProRule" id="PRU10141"/>
    </source>
</evidence>
<dbReference type="SMART" id="SM00220">
    <property type="entry name" value="S_TKc"/>
    <property type="match status" value="1"/>
</dbReference>
<feature type="compositionally biased region" description="Polar residues" evidence="11">
    <location>
        <begin position="792"/>
        <end position="801"/>
    </location>
</feature>
<evidence type="ECO:0000256" key="6">
    <source>
        <dbReference type="ARBA" id="ARBA00022777"/>
    </source>
</evidence>
<dbReference type="FunFam" id="3.30.200.20:FF:000003">
    <property type="entry name" value="Non-specific serine/threonine protein kinase"/>
    <property type="match status" value="1"/>
</dbReference>
<feature type="compositionally biased region" description="Polar residues" evidence="11">
    <location>
        <begin position="837"/>
        <end position="847"/>
    </location>
</feature>
<keyword evidence="5 10" id="KW-0547">Nucleotide-binding</keyword>
<dbReference type="EC" id="2.7.11.1" evidence="1"/>
<feature type="compositionally biased region" description="Polar residues" evidence="11">
    <location>
        <begin position="882"/>
        <end position="900"/>
    </location>
</feature>
<feature type="compositionally biased region" description="Polar residues" evidence="11">
    <location>
        <begin position="1022"/>
        <end position="1036"/>
    </location>
</feature>
<dbReference type="InterPro" id="IPR008271">
    <property type="entry name" value="Ser/Thr_kinase_AS"/>
</dbReference>
<dbReference type="PANTHER" id="PTHR24346:SF110">
    <property type="entry name" value="NON-SPECIFIC SERINE_THREONINE PROTEIN KINASE"/>
    <property type="match status" value="1"/>
</dbReference>
<evidence type="ECO:0000256" key="8">
    <source>
        <dbReference type="ARBA" id="ARBA00047899"/>
    </source>
</evidence>
<dbReference type="GO" id="GO:0045033">
    <property type="term" value="P:peroxisome inheritance"/>
    <property type="evidence" value="ECO:0007669"/>
    <property type="project" value="UniProtKB-ARBA"/>
</dbReference>
<dbReference type="InterPro" id="IPR011009">
    <property type="entry name" value="Kinase-like_dom_sf"/>
</dbReference>
<comment type="catalytic activity">
    <reaction evidence="9">
        <text>L-seryl-[protein] + ATP = O-phospho-L-seryl-[protein] + ADP + H(+)</text>
        <dbReference type="Rhea" id="RHEA:17989"/>
        <dbReference type="Rhea" id="RHEA-COMP:9863"/>
        <dbReference type="Rhea" id="RHEA-COMP:11604"/>
        <dbReference type="ChEBI" id="CHEBI:15378"/>
        <dbReference type="ChEBI" id="CHEBI:29999"/>
        <dbReference type="ChEBI" id="CHEBI:30616"/>
        <dbReference type="ChEBI" id="CHEBI:83421"/>
        <dbReference type="ChEBI" id="CHEBI:456216"/>
        <dbReference type="EC" id="2.7.11.1"/>
    </reaction>
</comment>
<proteinExistence type="predicted"/>
<feature type="compositionally biased region" description="Polar residues" evidence="11">
    <location>
        <begin position="106"/>
        <end position="120"/>
    </location>
</feature>
<dbReference type="FunFam" id="1.10.510.10:FF:000397">
    <property type="entry name" value="Serine/threonine-protein kinase KIN4"/>
    <property type="match status" value="1"/>
</dbReference>
<feature type="compositionally biased region" description="Basic residues" evidence="11">
    <location>
        <begin position="1090"/>
        <end position="1099"/>
    </location>
</feature>
<dbReference type="OrthoDB" id="193931at2759"/>
<feature type="compositionally biased region" description="Polar residues" evidence="11">
    <location>
        <begin position="647"/>
        <end position="663"/>
    </location>
</feature>
<feature type="compositionally biased region" description="Polar residues" evidence="11">
    <location>
        <begin position="74"/>
        <end position="87"/>
    </location>
</feature>
<keyword evidence="4" id="KW-0808">Transferase</keyword>
<dbReference type="GO" id="GO:0004674">
    <property type="term" value="F:protein serine/threonine kinase activity"/>
    <property type="evidence" value="ECO:0007669"/>
    <property type="project" value="UniProtKB-KW"/>
</dbReference>
<name>R0KEC6_EXST2</name>
<dbReference type="RefSeq" id="XP_008020434.1">
    <property type="nucleotide sequence ID" value="XM_008022243.1"/>
</dbReference>
<dbReference type="STRING" id="671987.R0KEC6"/>
<dbReference type="AlphaFoldDB" id="R0KEC6"/>
<feature type="compositionally biased region" description="Low complexity" evidence="11">
    <location>
        <begin position="1071"/>
        <end position="1082"/>
    </location>
</feature>
<evidence type="ECO:0000256" key="4">
    <source>
        <dbReference type="ARBA" id="ARBA00022679"/>
    </source>
</evidence>
<feature type="compositionally biased region" description="Low complexity" evidence="11">
    <location>
        <begin position="51"/>
        <end position="69"/>
    </location>
</feature>
<evidence type="ECO:0000256" key="9">
    <source>
        <dbReference type="ARBA" id="ARBA00048679"/>
    </source>
</evidence>
<dbReference type="Gene3D" id="1.10.510.10">
    <property type="entry name" value="Transferase(Phosphotransferase) domain 1"/>
    <property type="match status" value="1"/>
</dbReference>
<feature type="binding site" evidence="10">
    <location>
        <position position="245"/>
    </location>
    <ligand>
        <name>ATP</name>
        <dbReference type="ChEBI" id="CHEBI:30616"/>
    </ligand>
</feature>
<keyword evidence="6" id="KW-0418">Kinase</keyword>
<evidence type="ECO:0000256" key="5">
    <source>
        <dbReference type="ARBA" id="ARBA00022741"/>
    </source>
</evidence>
<evidence type="ECO:0000256" key="3">
    <source>
        <dbReference type="ARBA" id="ARBA00022553"/>
    </source>
</evidence>
<gene>
    <name evidence="13" type="ORF">SETTUDRAFT_85885</name>
</gene>
<feature type="compositionally biased region" description="Basic and acidic residues" evidence="11">
    <location>
        <begin position="586"/>
        <end position="603"/>
    </location>
</feature>
<keyword evidence="14" id="KW-1185">Reference proteome</keyword>
<organism evidence="13 14">
    <name type="scientific">Exserohilum turcicum (strain 28A)</name>
    <name type="common">Northern leaf blight fungus</name>
    <name type="synonym">Setosphaeria turcica</name>
    <dbReference type="NCBI Taxonomy" id="671987"/>
    <lineage>
        <taxon>Eukaryota</taxon>
        <taxon>Fungi</taxon>
        <taxon>Dikarya</taxon>
        <taxon>Ascomycota</taxon>
        <taxon>Pezizomycotina</taxon>
        <taxon>Dothideomycetes</taxon>
        <taxon>Pleosporomycetidae</taxon>
        <taxon>Pleosporales</taxon>
        <taxon>Pleosporineae</taxon>
        <taxon>Pleosporaceae</taxon>
        <taxon>Exserohilum</taxon>
    </lineage>
</organism>
<dbReference type="HOGENOM" id="CLU_003954_1_1_1"/>
<protein>
    <recommendedName>
        <fullName evidence="1">non-specific serine/threonine protein kinase</fullName>
        <ecNumber evidence="1">2.7.11.1</ecNumber>
    </recommendedName>
</protein>
<feature type="region of interest" description="Disordered" evidence="11">
    <location>
        <begin position="182"/>
        <end position="210"/>
    </location>
</feature>
<reference evidence="13 14" key="1">
    <citation type="journal article" date="2012" name="PLoS Pathog.">
        <title>Diverse lifestyles and strategies of plant pathogenesis encoded in the genomes of eighteen Dothideomycetes fungi.</title>
        <authorList>
            <person name="Ohm R.A."/>
            <person name="Feau N."/>
            <person name="Henrissat B."/>
            <person name="Schoch C.L."/>
            <person name="Horwitz B.A."/>
            <person name="Barry K.W."/>
            <person name="Condon B.J."/>
            <person name="Copeland A.C."/>
            <person name="Dhillon B."/>
            <person name="Glaser F."/>
            <person name="Hesse C.N."/>
            <person name="Kosti I."/>
            <person name="LaButti K."/>
            <person name="Lindquist E.A."/>
            <person name="Lucas S."/>
            <person name="Salamov A.A."/>
            <person name="Bradshaw R.E."/>
            <person name="Ciuffetti L."/>
            <person name="Hamelin R.C."/>
            <person name="Kema G.H.J."/>
            <person name="Lawrence C."/>
            <person name="Scott J.A."/>
            <person name="Spatafora J.W."/>
            <person name="Turgeon B.G."/>
            <person name="de Wit P.J.G.M."/>
            <person name="Zhong S."/>
            <person name="Goodwin S.B."/>
            <person name="Grigoriev I.V."/>
        </authorList>
    </citation>
    <scope>NUCLEOTIDE SEQUENCE [LARGE SCALE GENOMIC DNA]</scope>
    <source>
        <strain evidence="14">28A</strain>
    </source>
</reference>
<dbReference type="PROSITE" id="PS50011">
    <property type="entry name" value="PROTEIN_KINASE_DOM"/>
    <property type="match status" value="1"/>
</dbReference>
<dbReference type="GO" id="GO:0005524">
    <property type="term" value="F:ATP binding"/>
    <property type="evidence" value="ECO:0007669"/>
    <property type="project" value="UniProtKB-UniRule"/>
</dbReference>
<feature type="compositionally biased region" description="Basic and acidic residues" evidence="11">
    <location>
        <begin position="198"/>
        <end position="209"/>
    </location>
</feature>
<dbReference type="GeneID" id="19405556"/>
<feature type="compositionally biased region" description="Low complexity" evidence="11">
    <location>
        <begin position="1"/>
        <end position="41"/>
    </location>
</feature>
<dbReference type="Proteomes" id="UP000016935">
    <property type="component" value="Unassembled WGS sequence"/>
</dbReference>
<sequence length="1099" mass="118964">MAAVASQPPHGQQYYQQQQQQQQPSAAARPSRRPSNGASASTPATPQTHDSALNSPAATTTTSSTTGGPMAPPRTSSHRSANAAPNPSQQRDDASQSRRRAKDSPRQQGASARSQPTHSRSAAAIGQPPVNTSLPREESAVINRIVVSDTQEDIARAQARQADAAHVSSAADLTPITGLSLVGSEGVDDGGRGAGGKSRQDHSKSENAKRSKFGNYILGQTLGEGEFGKVKMGWKRDSPIEVAIKLIRRETLGSNSNRLQKIYREIHILRGLDHPNIVRLHEMVETERHIGIILEYASGGELFDYILNHRYLKDGPARKLFSQLISGVGYLHRKGIVHRDLKLENLLLDRNKNIIITDFGFANTFDPNDELSEEIEYRLGDKEFMKSLGLDGTDATRRGDLMQTSCGSPCYAAPELVVSDSLYTGRKVDVWSCGVILYAMLAGYLPFDDDPANPEGDNINLLYKYIVSTPLTFPEYVTPHARDLLKRILVPDPRKRADLFEVARHSWLADYAHVVGFITSSNTNAAEAQQASVYSSGFFFFCLADTRADPVLEDTFEPQPALARSASVREPAKPHTASSAHGGLQAKRDQINPAAEKPKATRDTKRRTVQVEYVAPSSQTARGEASPPAEAVPKVRAKEPAVPPTDGYQSATSARPSRSSGAVNTAARKQEPQRSVSDYSAFGNAPPSATRPSTSGALGASRLPSRGNSYGQPSVATVAQTNAEGRFSQPKSKQYSISTPYTQHDSSEAAEAPNIGQPSAQRAQSIQAGPHSTKGGHRRSNTVTETLGRMTSMFSSRQPSFSHDPKASLTSQGSYGGYSEDRKQKSYPPTSMAGPMSNDNVSATTGPRPSMESSRRTSFGFSRKNNASNGENPKSSRRFSIIPSSLSRTFSSNRESLPAQSSHERSGSSSRPRASSRPGGMGFGRGGLSRSPSQSTQESNMPGFYDGQQDANSRIRTQHMNAAGPSSAPPNQTHFNGYNQSAPEFDEKFPNPQEAHPAAQANRPYQQTADDSDGSDNHTPGRMSQSQQFSQRTASNPYPPGMGGDDSSQQQQRKGVLQKSRRFADAYEEQSTGNKGSSGSSKKVMDFFRRMGKQRTSSR</sequence>
<dbReference type="GO" id="GO:0005737">
    <property type="term" value="C:cytoplasm"/>
    <property type="evidence" value="ECO:0007669"/>
    <property type="project" value="UniProtKB-ARBA"/>
</dbReference>
<accession>R0KEC6</accession>
<evidence type="ECO:0000256" key="7">
    <source>
        <dbReference type="ARBA" id="ARBA00022840"/>
    </source>
</evidence>
<feature type="compositionally biased region" description="Polar residues" evidence="11">
    <location>
        <begin position="756"/>
        <end position="767"/>
    </location>
</feature>
<feature type="compositionally biased region" description="Low complexity" evidence="11">
    <location>
        <begin position="907"/>
        <end position="918"/>
    </location>
</feature>
<dbReference type="GO" id="GO:0035556">
    <property type="term" value="P:intracellular signal transduction"/>
    <property type="evidence" value="ECO:0007669"/>
    <property type="project" value="TreeGrafter"/>
</dbReference>
<keyword evidence="2" id="KW-0723">Serine/threonine-protein kinase</keyword>
<evidence type="ECO:0000256" key="11">
    <source>
        <dbReference type="SAM" id="MobiDB-lite"/>
    </source>
</evidence>
<dbReference type="GO" id="GO:0000011">
    <property type="term" value="P:vacuole inheritance"/>
    <property type="evidence" value="ECO:0007669"/>
    <property type="project" value="UniProtKB-ARBA"/>
</dbReference>
<dbReference type="PROSITE" id="PS00108">
    <property type="entry name" value="PROTEIN_KINASE_ST"/>
    <property type="match status" value="1"/>
</dbReference>
<dbReference type="Pfam" id="PF00069">
    <property type="entry name" value="Pkinase"/>
    <property type="match status" value="1"/>
</dbReference>
<evidence type="ECO:0000256" key="1">
    <source>
        <dbReference type="ARBA" id="ARBA00012513"/>
    </source>
</evidence>
<comment type="catalytic activity">
    <reaction evidence="8">
        <text>L-threonyl-[protein] + ATP = O-phospho-L-threonyl-[protein] + ADP + H(+)</text>
        <dbReference type="Rhea" id="RHEA:46608"/>
        <dbReference type="Rhea" id="RHEA-COMP:11060"/>
        <dbReference type="Rhea" id="RHEA-COMP:11605"/>
        <dbReference type="ChEBI" id="CHEBI:15378"/>
        <dbReference type="ChEBI" id="CHEBI:30013"/>
        <dbReference type="ChEBI" id="CHEBI:30616"/>
        <dbReference type="ChEBI" id="CHEBI:61977"/>
        <dbReference type="ChEBI" id="CHEBI:456216"/>
        <dbReference type="EC" id="2.7.11.1"/>
    </reaction>
</comment>
<evidence type="ECO:0000313" key="13">
    <source>
        <dbReference type="EMBL" id="EOA91208.1"/>
    </source>
</evidence>
<keyword evidence="7 10" id="KW-0067">ATP-binding</keyword>
<feature type="compositionally biased region" description="Polar residues" evidence="11">
    <location>
        <begin position="969"/>
        <end position="982"/>
    </location>
</feature>
<evidence type="ECO:0000256" key="2">
    <source>
        <dbReference type="ARBA" id="ARBA00022527"/>
    </source>
</evidence>
<feature type="compositionally biased region" description="Polar residues" evidence="11">
    <location>
        <begin position="856"/>
        <end position="873"/>
    </location>
</feature>
<dbReference type="EMBL" id="KB908481">
    <property type="protein sequence ID" value="EOA91208.1"/>
    <property type="molecule type" value="Genomic_DNA"/>
</dbReference>
<dbReference type="PROSITE" id="PS00107">
    <property type="entry name" value="PROTEIN_KINASE_ATP"/>
    <property type="match status" value="1"/>
</dbReference>
<dbReference type="InterPro" id="IPR017441">
    <property type="entry name" value="Protein_kinase_ATP_BS"/>
</dbReference>
<feature type="compositionally biased region" description="Polar residues" evidence="11">
    <location>
        <begin position="949"/>
        <end position="960"/>
    </location>
</feature>
<evidence type="ECO:0000313" key="14">
    <source>
        <dbReference type="Proteomes" id="UP000016935"/>
    </source>
</evidence>
<feature type="domain" description="Protein kinase" evidence="12">
    <location>
        <begin position="216"/>
        <end position="508"/>
    </location>
</feature>
<dbReference type="SUPFAM" id="SSF56112">
    <property type="entry name" value="Protein kinase-like (PK-like)"/>
    <property type="match status" value="1"/>
</dbReference>
<evidence type="ECO:0000259" key="12">
    <source>
        <dbReference type="PROSITE" id="PS50011"/>
    </source>
</evidence>
<reference evidence="13 14" key="2">
    <citation type="journal article" date="2013" name="PLoS Genet.">
        <title>Comparative genome structure, secondary metabolite, and effector coding capacity across Cochliobolus pathogens.</title>
        <authorList>
            <person name="Condon B.J."/>
            <person name="Leng Y."/>
            <person name="Wu D."/>
            <person name="Bushley K.E."/>
            <person name="Ohm R.A."/>
            <person name="Otillar R."/>
            <person name="Martin J."/>
            <person name="Schackwitz W."/>
            <person name="Grimwood J."/>
            <person name="MohdZainudin N."/>
            <person name="Xue C."/>
            <person name="Wang R."/>
            <person name="Manning V.A."/>
            <person name="Dhillon B."/>
            <person name="Tu Z.J."/>
            <person name="Steffenson B.J."/>
            <person name="Salamov A."/>
            <person name="Sun H."/>
            <person name="Lowry S."/>
            <person name="LaButti K."/>
            <person name="Han J."/>
            <person name="Copeland A."/>
            <person name="Lindquist E."/>
            <person name="Barry K."/>
            <person name="Schmutz J."/>
            <person name="Baker S.E."/>
            <person name="Ciuffetti L.M."/>
            <person name="Grigoriev I.V."/>
            <person name="Zhong S."/>
            <person name="Turgeon B.G."/>
        </authorList>
    </citation>
    <scope>NUCLEOTIDE SEQUENCE [LARGE SCALE GENOMIC DNA]</scope>
    <source>
        <strain evidence="14">28A</strain>
    </source>
</reference>